<reference evidence="1 2" key="1">
    <citation type="submission" date="2024-01" db="EMBL/GenBank/DDBJ databases">
        <title>Genome assemblies of Stephania.</title>
        <authorList>
            <person name="Yang L."/>
        </authorList>
    </citation>
    <scope>NUCLEOTIDE SEQUENCE [LARGE SCALE GENOMIC DNA]</scope>
    <source>
        <strain evidence="1">JXDWG</strain>
        <tissue evidence="1">Leaf</tissue>
    </source>
</reference>
<gene>
    <name evidence="1" type="ORF">Scep_030007</name>
</gene>
<name>A0AAP0HGH4_9MAGN</name>
<proteinExistence type="predicted"/>
<protein>
    <submittedName>
        <fullName evidence="1">Uncharacterized protein</fullName>
    </submittedName>
</protein>
<accession>A0AAP0HGH4</accession>
<dbReference type="Proteomes" id="UP001419268">
    <property type="component" value="Unassembled WGS sequence"/>
</dbReference>
<evidence type="ECO:0000313" key="2">
    <source>
        <dbReference type="Proteomes" id="UP001419268"/>
    </source>
</evidence>
<organism evidence="1 2">
    <name type="scientific">Stephania cephalantha</name>
    <dbReference type="NCBI Taxonomy" id="152367"/>
    <lineage>
        <taxon>Eukaryota</taxon>
        <taxon>Viridiplantae</taxon>
        <taxon>Streptophyta</taxon>
        <taxon>Embryophyta</taxon>
        <taxon>Tracheophyta</taxon>
        <taxon>Spermatophyta</taxon>
        <taxon>Magnoliopsida</taxon>
        <taxon>Ranunculales</taxon>
        <taxon>Menispermaceae</taxon>
        <taxon>Menispermoideae</taxon>
        <taxon>Cissampelideae</taxon>
        <taxon>Stephania</taxon>
    </lineage>
</organism>
<dbReference type="AlphaFoldDB" id="A0AAP0HGH4"/>
<dbReference type="EMBL" id="JBBNAG010000013">
    <property type="protein sequence ID" value="KAK9083536.1"/>
    <property type="molecule type" value="Genomic_DNA"/>
</dbReference>
<keyword evidence="2" id="KW-1185">Reference proteome</keyword>
<evidence type="ECO:0000313" key="1">
    <source>
        <dbReference type="EMBL" id="KAK9083536.1"/>
    </source>
</evidence>
<comment type="caution">
    <text evidence="1">The sequence shown here is derived from an EMBL/GenBank/DDBJ whole genome shotgun (WGS) entry which is preliminary data.</text>
</comment>
<sequence length="77" mass="8795">MSIPNSPPYPSLHNLSTFQNAPLTPRRSIAQLCCHEIIFMEIFSFKEIKDKLILTFHKSPSLLSQKSNVKELEIPKA</sequence>